<keyword evidence="3" id="KW-1133">Transmembrane helix</keyword>
<sequence length="361" mass="37356">MDPTLNQRRAPRGARGALLPLVASVPTTLLVLGLVTGCAEQGDSSSGAVERSALQDKARNGADDAGAMAAEEDAAVAEDGDTIANSDVEVTDREVIHTADLTVEVDDIQKAVEATKREVTDAGGYISAEHVSAATGAAPQANLVVKVPVDSYDAALEDLSALGERVNLDRNEQDVTEEVADVDSRVESAEASLERLRELLDEAESVEDILSIEREISNRQADLEALLARQQTLASQTDYGTVRLELLLPDSYIPAAEDSDSIGFLGGLLQGWRALVTVGATLAVALGWSLPFLAILAAVAVPGWLLLRRRRHGGAATVAGHASSAETTETAAAGADGDPGSAATADGTAEDGGADAERSPS</sequence>
<proteinExistence type="predicted"/>
<feature type="region of interest" description="Disordered" evidence="2">
    <location>
        <begin position="40"/>
        <end position="67"/>
    </location>
</feature>
<dbReference type="InterPro" id="IPR025645">
    <property type="entry name" value="DUF4349"/>
</dbReference>
<gene>
    <name evidence="5" type="ORF">GCM10022402_06210</name>
</gene>
<keyword evidence="1" id="KW-0175">Coiled coil</keyword>
<evidence type="ECO:0000259" key="4">
    <source>
        <dbReference type="Pfam" id="PF14257"/>
    </source>
</evidence>
<dbReference type="RefSeq" id="WP_344967030.1">
    <property type="nucleotide sequence ID" value="NZ_BAABDD010000002.1"/>
</dbReference>
<protein>
    <submittedName>
        <fullName evidence="5">DUF4349 domain-containing protein</fullName>
    </submittedName>
</protein>
<dbReference type="EMBL" id="BAABDD010000002">
    <property type="protein sequence ID" value="GAA3728275.1"/>
    <property type="molecule type" value="Genomic_DNA"/>
</dbReference>
<dbReference type="Pfam" id="PF14257">
    <property type="entry name" value="DUF4349"/>
    <property type="match status" value="1"/>
</dbReference>
<accession>A0ABP7EZA5</accession>
<name>A0ABP7EZA5_9ACTN</name>
<feature type="region of interest" description="Disordered" evidence="2">
    <location>
        <begin position="317"/>
        <end position="361"/>
    </location>
</feature>
<keyword evidence="6" id="KW-1185">Reference proteome</keyword>
<feature type="compositionally biased region" description="Basic and acidic residues" evidence="2">
    <location>
        <begin position="53"/>
        <end position="62"/>
    </location>
</feature>
<dbReference type="Proteomes" id="UP001500908">
    <property type="component" value="Unassembled WGS sequence"/>
</dbReference>
<feature type="transmembrane region" description="Helical" evidence="3">
    <location>
        <begin position="17"/>
        <end position="35"/>
    </location>
</feature>
<evidence type="ECO:0000256" key="1">
    <source>
        <dbReference type="SAM" id="Coils"/>
    </source>
</evidence>
<evidence type="ECO:0000313" key="6">
    <source>
        <dbReference type="Proteomes" id="UP001500908"/>
    </source>
</evidence>
<reference evidence="6" key="1">
    <citation type="journal article" date="2019" name="Int. J. Syst. Evol. Microbiol.">
        <title>The Global Catalogue of Microorganisms (GCM) 10K type strain sequencing project: providing services to taxonomists for standard genome sequencing and annotation.</title>
        <authorList>
            <consortium name="The Broad Institute Genomics Platform"/>
            <consortium name="The Broad Institute Genome Sequencing Center for Infectious Disease"/>
            <person name="Wu L."/>
            <person name="Ma J."/>
        </authorList>
    </citation>
    <scope>NUCLEOTIDE SEQUENCE [LARGE SCALE GENOMIC DNA]</scope>
    <source>
        <strain evidence="6">JCM 17137</strain>
    </source>
</reference>
<evidence type="ECO:0000313" key="5">
    <source>
        <dbReference type="EMBL" id="GAA3728275.1"/>
    </source>
</evidence>
<comment type="caution">
    <text evidence="5">The sequence shown here is derived from an EMBL/GenBank/DDBJ whole genome shotgun (WGS) entry which is preliminary data.</text>
</comment>
<keyword evidence="3" id="KW-0812">Transmembrane</keyword>
<feature type="transmembrane region" description="Helical" evidence="3">
    <location>
        <begin position="285"/>
        <end position="307"/>
    </location>
</feature>
<organism evidence="5 6">
    <name type="scientific">Salinactinospora qingdaonensis</name>
    <dbReference type="NCBI Taxonomy" id="702744"/>
    <lineage>
        <taxon>Bacteria</taxon>
        <taxon>Bacillati</taxon>
        <taxon>Actinomycetota</taxon>
        <taxon>Actinomycetes</taxon>
        <taxon>Streptosporangiales</taxon>
        <taxon>Nocardiopsidaceae</taxon>
        <taxon>Salinactinospora</taxon>
    </lineage>
</organism>
<feature type="compositionally biased region" description="Low complexity" evidence="2">
    <location>
        <begin position="319"/>
        <end position="347"/>
    </location>
</feature>
<evidence type="ECO:0000256" key="2">
    <source>
        <dbReference type="SAM" id="MobiDB-lite"/>
    </source>
</evidence>
<feature type="domain" description="DUF4349" evidence="4">
    <location>
        <begin position="93"/>
        <end position="303"/>
    </location>
</feature>
<feature type="coiled-coil region" evidence="1">
    <location>
        <begin position="179"/>
        <end position="213"/>
    </location>
</feature>
<evidence type="ECO:0000256" key="3">
    <source>
        <dbReference type="SAM" id="Phobius"/>
    </source>
</evidence>
<keyword evidence="3" id="KW-0472">Membrane</keyword>